<comment type="caution">
    <text evidence="1">The sequence shown here is derived from an EMBL/GenBank/DDBJ whole genome shotgun (WGS) entry which is preliminary data.</text>
</comment>
<organism evidence="1 2">
    <name type="scientific">Candidatus Berkelbacteria bacterium Licking1014_2</name>
    <dbReference type="NCBI Taxonomy" id="2017146"/>
    <lineage>
        <taxon>Bacteria</taxon>
        <taxon>Candidatus Berkelbacteria</taxon>
    </lineage>
</organism>
<evidence type="ECO:0000313" key="1">
    <source>
        <dbReference type="EMBL" id="TSC96469.1"/>
    </source>
</evidence>
<protein>
    <submittedName>
        <fullName evidence="1">Uncharacterized protein</fullName>
    </submittedName>
</protein>
<gene>
    <name evidence="1" type="ORF">CEN88_348</name>
</gene>
<proteinExistence type="predicted"/>
<dbReference type="EMBL" id="VMGL01000039">
    <property type="protein sequence ID" value="TSC96469.1"/>
    <property type="molecule type" value="Genomic_DNA"/>
</dbReference>
<name>A0A554LV14_9BACT</name>
<dbReference type="Proteomes" id="UP000318711">
    <property type="component" value="Unassembled WGS sequence"/>
</dbReference>
<evidence type="ECO:0000313" key="2">
    <source>
        <dbReference type="Proteomes" id="UP000318711"/>
    </source>
</evidence>
<sequence>MERFPGVEVEQSESVEKDEREQLLFDYVARSPHATVFAKKALIWLIKMMRSLNVAVEMIVNDEELGRQISLSVHDMNGRGKWSACKTKFCFPVLPAQMSLERTV</sequence>
<dbReference type="AlphaFoldDB" id="A0A554LV14"/>
<reference evidence="1 2" key="1">
    <citation type="submission" date="2017-07" db="EMBL/GenBank/DDBJ databases">
        <title>Mechanisms for carbon and nitrogen cycling indicate functional differentiation within the Candidate Phyla Radiation.</title>
        <authorList>
            <person name="Danczak R.E."/>
            <person name="Johnston M.D."/>
            <person name="Kenah C."/>
            <person name="Slattery M."/>
            <person name="Wrighton K.C."/>
            <person name="Wilkins M.J."/>
        </authorList>
    </citation>
    <scope>NUCLEOTIDE SEQUENCE [LARGE SCALE GENOMIC DNA]</scope>
    <source>
        <strain evidence="1">Licking1014_2</strain>
    </source>
</reference>
<accession>A0A554LV14</accession>